<accession>A0AAW0KJV5</accession>
<evidence type="ECO:0000313" key="2">
    <source>
        <dbReference type="Proteomes" id="UP000237347"/>
    </source>
</evidence>
<reference evidence="1 2" key="1">
    <citation type="journal article" date="2018" name="Sci. Data">
        <title>The draft genome sequence of cork oak.</title>
        <authorList>
            <person name="Ramos A.M."/>
            <person name="Usie A."/>
            <person name="Barbosa P."/>
            <person name="Barros P.M."/>
            <person name="Capote T."/>
            <person name="Chaves I."/>
            <person name="Simoes F."/>
            <person name="Abreu I."/>
            <person name="Carrasquinho I."/>
            <person name="Faro C."/>
            <person name="Guimaraes J.B."/>
            <person name="Mendonca D."/>
            <person name="Nobrega F."/>
            <person name="Rodrigues L."/>
            <person name="Saibo N.J.M."/>
            <person name="Varela M.C."/>
            <person name="Egas C."/>
            <person name="Matos J."/>
            <person name="Miguel C.M."/>
            <person name="Oliveira M.M."/>
            <person name="Ricardo C.P."/>
            <person name="Goncalves S."/>
        </authorList>
    </citation>
    <scope>NUCLEOTIDE SEQUENCE [LARGE SCALE GENOMIC DNA]</scope>
    <source>
        <strain evidence="2">cv. HL8</strain>
    </source>
</reference>
<dbReference type="AlphaFoldDB" id="A0AAW0KJV5"/>
<dbReference type="EMBL" id="PKMF04000282">
    <property type="protein sequence ID" value="KAK7839484.1"/>
    <property type="molecule type" value="Genomic_DNA"/>
</dbReference>
<protein>
    <submittedName>
        <fullName evidence="1">Uncharacterized protein</fullName>
    </submittedName>
</protein>
<sequence length="78" mass="8573">MVLGLRRMASKWICVLRSHNVAGLGLGLDRTAWIGLFGSDCADGTGFGTGSDCVDRTNFHTRKEKIFTILHKVYCAKV</sequence>
<gene>
    <name evidence="1" type="ORF">CFP56_017968</name>
</gene>
<keyword evidence="2" id="KW-1185">Reference proteome</keyword>
<dbReference type="Proteomes" id="UP000237347">
    <property type="component" value="Unassembled WGS sequence"/>
</dbReference>
<name>A0AAW0KJV5_QUESU</name>
<comment type="caution">
    <text evidence="1">The sequence shown here is derived from an EMBL/GenBank/DDBJ whole genome shotgun (WGS) entry which is preliminary data.</text>
</comment>
<organism evidence="1 2">
    <name type="scientific">Quercus suber</name>
    <name type="common">Cork oak</name>
    <dbReference type="NCBI Taxonomy" id="58331"/>
    <lineage>
        <taxon>Eukaryota</taxon>
        <taxon>Viridiplantae</taxon>
        <taxon>Streptophyta</taxon>
        <taxon>Embryophyta</taxon>
        <taxon>Tracheophyta</taxon>
        <taxon>Spermatophyta</taxon>
        <taxon>Magnoliopsida</taxon>
        <taxon>eudicotyledons</taxon>
        <taxon>Gunneridae</taxon>
        <taxon>Pentapetalae</taxon>
        <taxon>rosids</taxon>
        <taxon>fabids</taxon>
        <taxon>Fagales</taxon>
        <taxon>Fagaceae</taxon>
        <taxon>Quercus</taxon>
    </lineage>
</organism>
<proteinExistence type="predicted"/>
<evidence type="ECO:0000313" key="1">
    <source>
        <dbReference type="EMBL" id="KAK7839484.1"/>
    </source>
</evidence>